<dbReference type="Gene3D" id="3.55.50.30">
    <property type="match status" value="1"/>
</dbReference>
<feature type="domain" description="Protein FecR C-terminal" evidence="4">
    <location>
        <begin position="282"/>
        <end position="350"/>
    </location>
</feature>
<proteinExistence type="predicted"/>
<dbReference type="PIRSF" id="PIRSF018266">
    <property type="entry name" value="FecR"/>
    <property type="match status" value="1"/>
</dbReference>
<keyword evidence="1" id="KW-0175">Coiled coil</keyword>
<dbReference type="RefSeq" id="WP_136822533.1">
    <property type="nucleotide sequence ID" value="NZ_BMJX01000007.1"/>
</dbReference>
<dbReference type="PANTHER" id="PTHR30273">
    <property type="entry name" value="PERIPLASMIC SIGNAL SENSOR AND SIGMA FACTOR ACTIVATOR FECR-RELATED"/>
    <property type="match status" value="1"/>
</dbReference>
<evidence type="ECO:0000313" key="5">
    <source>
        <dbReference type="EMBL" id="TJY62746.1"/>
    </source>
</evidence>
<protein>
    <submittedName>
        <fullName evidence="5">DUF4974 domain-containing protein</fullName>
    </submittedName>
</protein>
<dbReference type="AlphaFoldDB" id="A0A4U0GV08"/>
<dbReference type="Gene3D" id="2.60.120.1440">
    <property type="match status" value="1"/>
</dbReference>
<dbReference type="Pfam" id="PF16344">
    <property type="entry name" value="FecR_C"/>
    <property type="match status" value="1"/>
</dbReference>
<keyword evidence="2" id="KW-0472">Membrane</keyword>
<evidence type="ECO:0000256" key="1">
    <source>
        <dbReference type="SAM" id="Coils"/>
    </source>
</evidence>
<dbReference type="GO" id="GO:0016989">
    <property type="term" value="F:sigma factor antagonist activity"/>
    <property type="evidence" value="ECO:0007669"/>
    <property type="project" value="TreeGrafter"/>
</dbReference>
<evidence type="ECO:0000313" key="6">
    <source>
        <dbReference type="Proteomes" id="UP000309872"/>
    </source>
</evidence>
<feature type="transmembrane region" description="Helical" evidence="2">
    <location>
        <begin position="87"/>
        <end position="105"/>
    </location>
</feature>
<evidence type="ECO:0000259" key="3">
    <source>
        <dbReference type="Pfam" id="PF04773"/>
    </source>
</evidence>
<keyword evidence="2" id="KW-1133">Transmembrane helix</keyword>
<dbReference type="Proteomes" id="UP000309872">
    <property type="component" value="Unassembled WGS sequence"/>
</dbReference>
<gene>
    <name evidence="5" type="ORF">FAZ19_19965</name>
</gene>
<evidence type="ECO:0000259" key="4">
    <source>
        <dbReference type="Pfam" id="PF16344"/>
    </source>
</evidence>
<reference evidence="5 6" key="1">
    <citation type="submission" date="2019-04" db="EMBL/GenBank/DDBJ databases">
        <title>Sphingobacterium olei sp. nov., isolated from oil-contaminated soil.</title>
        <authorList>
            <person name="Liu B."/>
        </authorList>
    </citation>
    <scope>NUCLEOTIDE SEQUENCE [LARGE SCALE GENOMIC DNA]</scope>
    <source>
        <strain evidence="5 6">Y3L14</strain>
    </source>
</reference>
<feature type="coiled-coil region" evidence="1">
    <location>
        <begin position="19"/>
        <end position="46"/>
    </location>
</feature>
<dbReference type="InterPro" id="IPR006860">
    <property type="entry name" value="FecR"/>
</dbReference>
<sequence>MKARVRKYIEQFWKGSLNEDEQRRLLADLMEQEEKLKTELQEEFEQGTIGNDELLTEERYAELLTQVHQKMGVVRSLPKSRIAFREWAAAAAVFICLGLGAYWFLFRNTAPTDPIDNGIYAAMDTMHIINNEPVEKKAMLPDGSILILSPKSELSYNSGYGVRNRALVLSGKARFQVVRDTLRPFVVLASGYTTTALGTEFTVDTQSEEMVKVLLLSGKIVVKATPASAVAMEDQYMEPGEELHIDVKDRSVERKAMVQKAVRPSAHANRALPPQKQLPTALHFEDTPLEEVFGTIAKHKNEAIKIGKIKLEGLSFTGDFSSEESIQVMLQIVCQMNGLTYRKDGNIIWIEQSGTTN</sequence>
<comment type="caution">
    <text evidence="5">The sequence shown here is derived from an EMBL/GenBank/DDBJ whole genome shotgun (WGS) entry which is preliminary data.</text>
</comment>
<dbReference type="InterPro" id="IPR032508">
    <property type="entry name" value="FecR_C"/>
</dbReference>
<keyword evidence="2" id="KW-0812">Transmembrane</keyword>
<dbReference type="Pfam" id="PF04773">
    <property type="entry name" value="FecR"/>
    <property type="match status" value="1"/>
</dbReference>
<organism evidence="5 6">
    <name type="scientific">Sphingobacterium alkalisoli</name>
    <dbReference type="NCBI Taxonomy" id="1874115"/>
    <lineage>
        <taxon>Bacteria</taxon>
        <taxon>Pseudomonadati</taxon>
        <taxon>Bacteroidota</taxon>
        <taxon>Sphingobacteriia</taxon>
        <taxon>Sphingobacteriales</taxon>
        <taxon>Sphingobacteriaceae</taxon>
        <taxon>Sphingobacterium</taxon>
    </lineage>
</organism>
<name>A0A4U0GV08_9SPHI</name>
<keyword evidence="6" id="KW-1185">Reference proteome</keyword>
<dbReference type="OrthoDB" id="934696at2"/>
<dbReference type="InterPro" id="IPR012373">
    <property type="entry name" value="Ferrdict_sens_TM"/>
</dbReference>
<dbReference type="EMBL" id="SUKA01000007">
    <property type="protein sequence ID" value="TJY62746.1"/>
    <property type="molecule type" value="Genomic_DNA"/>
</dbReference>
<accession>A0A4U0GV08</accession>
<feature type="domain" description="FecR protein" evidence="3">
    <location>
        <begin position="137"/>
        <end position="220"/>
    </location>
</feature>
<dbReference type="PANTHER" id="PTHR30273:SF2">
    <property type="entry name" value="PROTEIN FECR"/>
    <property type="match status" value="1"/>
</dbReference>
<evidence type="ECO:0000256" key="2">
    <source>
        <dbReference type="SAM" id="Phobius"/>
    </source>
</evidence>